<feature type="domain" description="DUF4440" evidence="2">
    <location>
        <begin position="30"/>
        <end position="125"/>
    </location>
</feature>
<organism evidence="3 4">
    <name type="scientific">Pedobacter polaris</name>
    <dbReference type="NCBI Taxonomy" id="2571273"/>
    <lineage>
        <taxon>Bacteria</taxon>
        <taxon>Pseudomonadati</taxon>
        <taxon>Bacteroidota</taxon>
        <taxon>Sphingobacteriia</taxon>
        <taxon>Sphingobacteriales</taxon>
        <taxon>Sphingobacteriaceae</taxon>
        <taxon>Pedobacter</taxon>
    </lineage>
</organism>
<reference evidence="3 4" key="1">
    <citation type="submission" date="2019-04" db="EMBL/GenBank/DDBJ databases">
        <title>Pedobacter sp. RP-3-22 sp. nov., isolated from Arctic soil.</title>
        <authorList>
            <person name="Dahal R.H."/>
            <person name="Kim D.-U."/>
        </authorList>
    </citation>
    <scope>NUCLEOTIDE SEQUENCE [LARGE SCALE GENOMIC DNA]</scope>
    <source>
        <strain evidence="3 4">RP-3-22</strain>
    </source>
</reference>
<dbReference type="InterPro" id="IPR027843">
    <property type="entry name" value="DUF4440"/>
</dbReference>
<comment type="caution">
    <text evidence="3">The sequence shown here is derived from an EMBL/GenBank/DDBJ whole genome shotgun (WGS) entry which is preliminary data.</text>
</comment>
<dbReference type="InterPro" id="IPR032710">
    <property type="entry name" value="NTF2-like_dom_sf"/>
</dbReference>
<feature type="chain" id="PRO_5020754693" evidence="1">
    <location>
        <begin position="22"/>
        <end position="284"/>
    </location>
</feature>
<sequence length="284" mass="31662">MKKFIYTLLFTSLSVGVSAQKADGTTKSLVAAERAFAADAVKDGANAAFTKYAADDALVFRPNPINAKKFYATAPDMKDLDWTPVQARVSRSGDWGFTSGSYVVGTDKKSYGHYLSVWRVNDGKWEFILDLGAETNKALSKPTTNFVEPKDHYIPKYANGKDLKVSREVINTTEKTLNTTLKSFGASAFAGFLNNDARLLFPGTEPLIGKENIQAFCNRMIDKINLKTTAFDKALGGDFAYTYGVATIDYKTDLRESFNYIFIWERQSDGNWNIMTQIFTLAER</sequence>
<dbReference type="EMBL" id="SWBR01000001">
    <property type="protein sequence ID" value="TKC12123.1"/>
    <property type="molecule type" value="Genomic_DNA"/>
</dbReference>
<proteinExistence type="predicted"/>
<feature type="signal peptide" evidence="1">
    <location>
        <begin position="1"/>
        <end position="21"/>
    </location>
</feature>
<protein>
    <submittedName>
        <fullName evidence="3">Nuclear transport factor 2 family protein</fullName>
    </submittedName>
</protein>
<gene>
    <name evidence="3" type="ORF">FA048_00450</name>
</gene>
<keyword evidence="4" id="KW-1185">Reference proteome</keyword>
<dbReference type="RefSeq" id="WP_136838035.1">
    <property type="nucleotide sequence ID" value="NZ_SWBR01000001.1"/>
</dbReference>
<evidence type="ECO:0000313" key="4">
    <source>
        <dbReference type="Proteomes" id="UP000309488"/>
    </source>
</evidence>
<dbReference type="Pfam" id="PF14534">
    <property type="entry name" value="DUF4440"/>
    <property type="match status" value="2"/>
</dbReference>
<dbReference type="SUPFAM" id="SSF54427">
    <property type="entry name" value="NTF2-like"/>
    <property type="match status" value="2"/>
</dbReference>
<dbReference type="Proteomes" id="UP000309488">
    <property type="component" value="Unassembled WGS sequence"/>
</dbReference>
<accession>A0A4U1CTL5</accession>
<name>A0A4U1CTL5_9SPHI</name>
<dbReference type="AlphaFoldDB" id="A0A4U1CTL5"/>
<dbReference type="OrthoDB" id="1119084at2"/>
<feature type="domain" description="DUF4440" evidence="2">
    <location>
        <begin position="172"/>
        <end position="274"/>
    </location>
</feature>
<evidence type="ECO:0000259" key="2">
    <source>
        <dbReference type="Pfam" id="PF14534"/>
    </source>
</evidence>
<evidence type="ECO:0000313" key="3">
    <source>
        <dbReference type="EMBL" id="TKC12123.1"/>
    </source>
</evidence>
<evidence type="ECO:0000256" key="1">
    <source>
        <dbReference type="SAM" id="SignalP"/>
    </source>
</evidence>
<dbReference type="Gene3D" id="3.10.450.50">
    <property type="match status" value="2"/>
</dbReference>
<keyword evidence="1" id="KW-0732">Signal</keyword>